<comment type="caution">
    <text evidence="2">The sequence shown here is derived from an EMBL/GenBank/DDBJ whole genome shotgun (WGS) entry which is preliminary data.</text>
</comment>
<sequence length="46" mass="5296">MESHLKAEYSTIDFLEWPRMSVPEGKGCRHEGHRARATTPGDDRCH</sequence>
<name>A0A392WBB6_9FABA</name>
<reference evidence="2 3" key="1">
    <citation type="journal article" date="2018" name="Front. Plant Sci.">
        <title>Red Clover (Trifolium pratense) and Zigzag Clover (T. medium) - A Picture of Genomic Similarities and Differences.</title>
        <authorList>
            <person name="Dluhosova J."/>
            <person name="Istvanek J."/>
            <person name="Nedelnik J."/>
            <person name="Repkova J."/>
        </authorList>
    </citation>
    <scope>NUCLEOTIDE SEQUENCE [LARGE SCALE GENOMIC DNA]</scope>
    <source>
        <strain evidence="3">cv. 10/8</strain>
        <tissue evidence="2">Leaf</tissue>
    </source>
</reference>
<dbReference type="Proteomes" id="UP000265520">
    <property type="component" value="Unassembled WGS sequence"/>
</dbReference>
<keyword evidence="3" id="KW-1185">Reference proteome</keyword>
<evidence type="ECO:0000256" key="1">
    <source>
        <dbReference type="SAM" id="MobiDB-lite"/>
    </source>
</evidence>
<protein>
    <submittedName>
        <fullName evidence="2">Uncharacterized protein</fullName>
    </submittedName>
</protein>
<dbReference type="EMBL" id="LXQA011432883">
    <property type="protein sequence ID" value="MCI97103.1"/>
    <property type="molecule type" value="Genomic_DNA"/>
</dbReference>
<organism evidence="2 3">
    <name type="scientific">Trifolium medium</name>
    <dbReference type="NCBI Taxonomy" id="97028"/>
    <lineage>
        <taxon>Eukaryota</taxon>
        <taxon>Viridiplantae</taxon>
        <taxon>Streptophyta</taxon>
        <taxon>Embryophyta</taxon>
        <taxon>Tracheophyta</taxon>
        <taxon>Spermatophyta</taxon>
        <taxon>Magnoliopsida</taxon>
        <taxon>eudicotyledons</taxon>
        <taxon>Gunneridae</taxon>
        <taxon>Pentapetalae</taxon>
        <taxon>rosids</taxon>
        <taxon>fabids</taxon>
        <taxon>Fabales</taxon>
        <taxon>Fabaceae</taxon>
        <taxon>Papilionoideae</taxon>
        <taxon>50 kb inversion clade</taxon>
        <taxon>NPAAA clade</taxon>
        <taxon>Hologalegina</taxon>
        <taxon>IRL clade</taxon>
        <taxon>Trifolieae</taxon>
        <taxon>Trifolium</taxon>
    </lineage>
</organism>
<evidence type="ECO:0000313" key="3">
    <source>
        <dbReference type="Proteomes" id="UP000265520"/>
    </source>
</evidence>
<proteinExistence type="predicted"/>
<accession>A0A392WBB6</accession>
<feature type="region of interest" description="Disordered" evidence="1">
    <location>
        <begin position="23"/>
        <end position="46"/>
    </location>
</feature>
<evidence type="ECO:0000313" key="2">
    <source>
        <dbReference type="EMBL" id="MCI97103.1"/>
    </source>
</evidence>
<dbReference type="AlphaFoldDB" id="A0A392WBB6"/>